<evidence type="ECO:0000313" key="2">
    <source>
        <dbReference type="Proteomes" id="UP001500689"/>
    </source>
</evidence>
<dbReference type="RefSeq" id="WP_344855601.1">
    <property type="nucleotide sequence ID" value="NZ_BAAAZN010000001.1"/>
</dbReference>
<dbReference type="Gene3D" id="2.60.120.10">
    <property type="entry name" value="Jelly Rolls"/>
    <property type="match status" value="1"/>
</dbReference>
<keyword evidence="2" id="KW-1185">Reference proteome</keyword>
<gene>
    <name evidence="1" type="ORF">GCM10022222_09360</name>
</gene>
<accession>A0ABP6V7E7</accession>
<dbReference type="InterPro" id="IPR011051">
    <property type="entry name" value="RmlC_Cupin_sf"/>
</dbReference>
<comment type="caution">
    <text evidence="1">The sequence shown here is derived from an EMBL/GenBank/DDBJ whole genome shotgun (WGS) entry which is preliminary data.</text>
</comment>
<proteinExistence type="predicted"/>
<organism evidence="1 2">
    <name type="scientific">Amycolatopsis ultiminotia</name>
    <dbReference type="NCBI Taxonomy" id="543629"/>
    <lineage>
        <taxon>Bacteria</taxon>
        <taxon>Bacillati</taxon>
        <taxon>Actinomycetota</taxon>
        <taxon>Actinomycetes</taxon>
        <taxon>Pseudonocardiales</taxon>
        <taxon>Pseudonocardiaceae</taxon>
        <taxon>Amycolatopsis</taxon>
    </lineage>
</organism>
<sequence length="210" mass="23247">MKDMGIVPWRRVLLGEIETGISKFEIAEVESTDPDGFGAAHIWGYDETPTLPYYPDEPYKVRSVLANPGGLRVFGAHFPPLSRLAEMKWSPAAPEQKKLLDAQPSGIHWYDGVGFGCFHSHDSIAIDTVVSGTIAVEASDGTREILKQGDVVFFCGSNHRWQVISEESCTVVVTEFHAPRRQGEEPSGTMDDVRKRIAALANESEARHEH</sequence>
<reference evidence="2" key="1">
    <citation type="journal article" date="2019" name="Int. J. Syst. Evol. Microbiol.">
        <title>The Global Catalogue of Microorganisms (GCM) 10K type strain sequencing project: providing services to taxonomists for standard genome sequencing and annotation.</title>
        <authorList>
            <consortium name="The Broad Institute Genomics Platform"/>
            <consortium name="The Broad Institute Genome Sequencing Center for Infectious Disease"/>
            <person name="Wu L."/>
            <person name="Ma J."/>
        </authorList>
    </citation>
    <scope>NUCLEOTIDE SEQUENCE [LARGE SCALE GENOMIC DNA]</scope>
    <source>
        <strain evidence="2">JCM 16898</strain>
    </source>
</reference>
<name>A0ABP6V7E7_9PSEU</name>
<dbReference type="SUPFAM" id="SSF51182">
    <property type="entry name" value="RmlC-like cupins"/>
    <property type="match status" value="1"/>
</dbReference>
<evidence type="ECO:0000313" key="1">
    <source>
        <dbReference type="EMBL" id="GAA3528456.1"/>
    </source>
</evidence>
<dbReference type="InterPro" id="IPR014710">
    <property type="entry name" value="RmlC-like_jellyroll"/>
</dbReference>
<protein>
    <recommendedName>
        <fullName evidence="3">Cupin domain-containing protein</fullName>
    </recommendedName>
</protein>
<dbReference type="Proteomes" id="UP001500689">
    <property type="component" value="Unassembled WGS sequence"/>
</dbReference>
<dbReference type="EMBL" id="BAAAZN010000001">
    <property type="protein sequence ID" value="GAA3528456.1"/>
    <property type="molecule type" value="Genomic_DNA"/>
</dbReference>
<evidence type="ECO:0008006" key="3">
    <source>
        <dbReference type="Google" id="ProtNLM"/>
    </source>
</evidence>